<dbReference type="InterPro" id="IPR013178">
    <property type="entry name" value="Histone_AcTrfase_Rtt109/CBP"/>
</dbReference>
<dbReference type="EMBL" id="BQNB010014798">
    <property type="protein sequence ID" value="GJT32502.1"/>
    <property type="molecule type" value="Genomic_DNA"/>
</dbReference>
<protein>
    <recommendedName>
        <fullName evidence="2">histone acetyltransferase</fullName>
        <ecNumber evidence="2">2.3.1.48</ecNumber>
    </recommendedName>
</protein>
<comment type="subcellular location">
    <subcellularLocation>
        <location evidence="1">Nucleus</location>
    </subcellularLocation>
</comment>
<evidence type="ECO:0000256" key="7">
    <source>
        <dbReference type="SAM" id="MobiDB-lite"/>
    </source>
</evidence>
<keyword evidence="3" id="KW-0808">Transferase</keyword>
<reference evidence="8" key="1">
    <citation type="journal article" date="2022" name="Int. J. Mol. Sci.">
        <title>Draft Genome of Tanacetum Coccineum: Genomic Comparison of Closely Related Tanacetum-Family Plants.</title>
        <authorList>
            <person name="Yamashiro T."/>
            <person name="Shiraishi A."/>
            <person name="Nakayama K."/>
            <person name="Satake H."/>
        </authorList>
    </citation>
    <scope>NUCLEOTIDE SEQUENCE</scope>
</reference>
<evidence type="ECO:0000256" key="1">
    <source>
        <dbReference type="ARBA" id="ARBA00004123"/>
    </source>
</evidence>
<reference evidence="8" key="2">
    <citation type="submission" date="2022-01" db="EMBL/GenBank/DDBJ databases">
        <authorList>
            <person name="Yamashiro T."/>
            <person name="Shiraishi A."/>
            <person name="Satake H."/>
            <person name="Nakayama K."/>
        </authorList>
    </citation>
    <scope>NUCLEOTIDE SEQUENCE</scope>
</reference>
<keyword evidence="5" id="KW-0804">Transcription</keyword>
<name>A0ABQ5D0V4_9ASTR</name>
<dbReference type="Proteomes" id="UP001151760">
    <property type="component" value="Unassembled WGS sequence"/>
</dbReference>
<evidence type="ECO:0000313" key="8">
    <source>
        <dbReference type="EMBL" id="GJT32502.1"/>
    </source>
</evidence>
<accession>A0ABQ5D0V4</accession>
<gene>
    <name evidence="8" type="ORF">Tco_0922921</name>
</gene>
<feature type="compositionally biased region" description="Low complexity" evidence="7">
    <location>
        <begin position="200"/>
        <end position="213"/>
    </location>
</feature>
<comment type="caution">
    <text evidence="8">The sequence shown here is derived from an EMBL/GenBank/DDBJ whole genome shotgun (WGS) entry which is preliminary data.</text>
</comment>
<proteinExistence type="predicted"/>
<keyword evidence="6" id="KW-0539">Nucleus</keyword>
<keyword evidence="4" id="KW-0805">Transcription regulation</keyword>
<feature type="region of interest" description="Disordered" evidence="7">
    <location>
        <begin position="200"/>
        <end position="222"/>
    </location>
</feature>
<keyword evidence="9" id="KW-1185">Reference proteome</keyword>
<evidence type="ECO:0000256" key="3">
    <source>
        <dbReference type="ARBA" id="ARBA00022679"/>
    </source>
</evidence>
<organism evidence="8 9">
    <name type="scientific">Tanacetum coccineum</name>
    <dbReference type="NCBI Taxonomy" id="301880"/>
    <lineage>
        <taxon>Eukaryota</taxon>
        <taxon>Viridiplantae</taxon>
        <taxon>Streptophyta</taxon>
        <taxon>Embryophyta</taxon>
        <taxon>Tracheophyta</taxon>
        <taxon>Spermatophyta</taxon>
        <taxon>Magnoliopsida</taxon>
        <taxon>eudicotyledons</taxon>
        <taxon>Gunneridae</taxon>
        <taxon>Pentapetalae</taxon>
        <taxon>asterids</taxon>
        <taxon>campanulids</taxon>
        <taxon>Asterales</taxon>
        <taxon>Asteraceae</taxon>
        <taxon>Asteroideae</taxon>
        <taxon>Anthemideae</taxon>
        <taxon>Anthemidinae</taxon>
        <taxon>Tanacetum</taxon>
    </lineage>
</organism>
<evidence type="ECO:0000256" key="4">
    <source>
        <dbReference type="ARBA" id="ARBA00023015"/>
    </source>
</evidence>
<dbReference type="EC" id="2.3.1.48" evidence="2"/>
<evidence type="ECO:0000256" key="2">
    <source>
        <dbReference type="ARBA" id="ARBA00013184"/>
    </source>
</evidence>
<evidence type="ECO:0000256" key="5">
    <source>
        <dbReference type="ARBA" id="ARBA00023163"/>
    </source>
</evidence>
<sequence>MSAPHQRPNQQTRKLPVQLDNQLKDQSFVFEIPHVSSGKPVPRVVGESSDLNCGRKRKHGNLDLLSGGLLDMLQQSQDQNLPVRLSMIPQEVMIIYKKRSLMNHENVSSVDCGMVLESERDEMQITSLDDNSSGNIKTTSVSLADCEMVSESENSETRVTSLIIKIGQDLGISRHRVYLQLDIIMGSDFRENAETHITSCGTNSSGSGSKNMNIPSGGSISKGNLKKAMDEEKEEWVTCDICHTGNIGFVVSSIPKQIKRRKRIIFVLSVSEAVDLVVRVVVSVDKELEVKQQFRDIFGGKNYPEKLKYRTKIDPFVSAIRRLDTLNIAERGFATCYTMVCTLLTIRFKSFTLSRLRKTPKEKKLGSWYEFNANEKLHEGIVVAQ</sequence>
<evidence type="ECO:0000256" key="6">
    <source>
        <dbReference type="ARBA" id="ARBA00023242"/>
    </source>
</evidence>
<dbReference type="PANTHER" id="PTHR13808">
    <property type="entry name" value="CBP/P300-RELATED"/>
    <property type="match status" value="1"/>
</dbReference>
<dbReference type="PANTHER" id="PTHR13808:SF60">
    <property type="entry name" value="HISTONE ACETYLTRANSFERASE"/>
    <property type="match status" value="1"/>
</dbReference>
<evidence type="ECO:0000313" key="9">
    <source>
        <dbReference type="Proteomes" id="UP001151760"/>
    </source>
</evidence>